<gene>
    <name evidence="11" type="ORF">IB75_03570</name>
</gene>
<dbReference type="OrthoDB" id="9795655at2"/>
<evidence type="ECO:0000313" key="12">
    <source>
        <dbReference type="Proteomes" id="UP000028839"/>
    </source>
</evidence>
<evidence type="ECO:0000256" key="7">
    <source>
        <dbReference type="ARBA" id="ARBA00023136"/>
    </source>
</evidence>
<accession>A0A0E2Z3U0</accession>
<dbReference type="Proteomes" id="UP000028839">
    <property type="component" value="Unassembled WGS sequence"/>
</dbReference>
<dbReference type="GO" id="GO:0005886">
    <property type="term" value="C:plasma membrane"/>
    <property type="evidence" value="ECO:0007669"/>
    <property type="project" value="UniProtKB-SubCell"/>
</dbReference>
<feature type="transmembrane region" description="Helical" evidence="9">
    <location>
        <begin position="143"/>
        <end position="165"/>
    </location>
</feature>
<comment type="caution">
    <text evidence="9">Lacks conserved residue(s) required for the propagation of feature annotation.</text>
</comment>
<evidence type="ECO:0000256" key="9">
    <source>
        <dbReference type="RuleBase" id="RU369079"/>
    </source>
</evidence>
<comment type="caution">
    <text evidence="11">The sequence shown here is derived from an EMBL/GenBank/DDBJ whole genome shotgun (WGS) entry which is preliminary data.</text>
</comment>
<sequence>MEFPEQKLQRFVTFADKLSARIGHLVAWLVLLLVLLVCYDVSMRYLFHNGSVALQELEWHLFALIFLLGAAPTLKDDGHVRVDIFHQDKWLSLRARIWINLLGTLIFLLPFCLIIITASWPFVRNAFLQNEGSPDPGGLPDRYLLKAVIPLAFSLLALQGVADFIRNLLKLRHISETTQ</sequence>
<dbReference type="InterPro" id="IPR055348">
    <property type="entry name" value="DctQ"/>
</dbReference>
<comment type="function">
    <text evidence="9">Part of the tripartite ATP-independent periplasmic (TRAP) transport system.</text>
</comment>
<dbReference type="AlphaFoldDB" id="A0A0E2Z3U0"/>
<feature type="transmembrane region" description="Helical" evidence="9">
    <location>
        <begin position="97"/>
        <end position="123"/>
    </location>
</feature>
<dbReference type="Pfam" id="PF04290">
    <property type="entry name" value="DctQ"/>
    <property type="match status" value="1"/>
</dbReference>
<feature type="transmembrane region" description="Helical" evidence="9">
    <location>
        <begin position="25"/>
        <end position="47"/>
    </location>
</feature>
<reference evidence="11 12" key="1">
    <citation type="submission" date="2014-07" db="EMBL/GenBank/DDBJ databases">
        <title>Comparative analysis of Nitrosococcus oceani genome inventories of strains from Pacific and Atlantic gyres.</title>
        <authorList>
            <person name="Lim C.K."/>
            <person name="Wang L."/>
            <person name="Sayavedra-Soto L.A."/>
            <person name="Klotz M.G."/>
        </authorList>
    </citation>
    <scope>NUCLEOTIDE SEQUENCE [LARGE SCALE GENOMIC DNA]</scope>
    <source>
        <strain evidence="11 12">C-27</strain>
    </source>
</reference>
<dbReference type="PANTHER" id="PTHR35011:SF4">
    <property type="entry name" value="SLL1102 PROTEIN"/>
    <property type="match status" value="1"/>
</dbReference>
<dbReference type="PANTHER" id="PTHR35011">
    <property type="entry name" value="2,3-DIKETO-L-GULONATE TRAP TRANSPORTER SMALL PERMEASE PROTEIN YIAM"/>
    <property type="match status" value="1"/>
</dbReference>
<comment type="subcellular location">
    <subcellularLocation>
        <location evidence="1 9">Cell inner membrane</location>
        <topology evidence="1 9">Multi-pass membrane protein</topology>
    </subcellularLocation>
</comment>
<proteinExistence type="inferred from homology"/>
<evidence type="ECO:0000256" key="2">
    <source>
        <dbReference type="ARBA" id="ARBA00022448"/>
    </source>
</evidence>
<evidence type="ECO:0000256" key="4">
    <source>
        <dbReference type="ARBA" id="ARBA00022519"/>
    </source>
</evidence>
<protein>
    <recommendedName>
        <fullName evidence="9">TRAP transporter small permease protein</fullName>
    </recommendedName>
</protein>
<keyword evidence="6 9" id="KW-1133">Transmembrane helix</keyword>
<evidence type="ECO:0000256" key="8">
    <source>
        <dbReference type="ARBA" id="ARBA00038436"/>
    </source>
</evidence>
<name>A0A0E2Z3U0_9GAMM</name>
<keyword evidence="3" id="KW-1003">Cell membrane</keyword>
<dbReference type="GO" id="GO:0022857">
    <property type="term" value="F:transmembrane transporter activity"/>
    <property type="evidence" value="ECO:0007669"/>
    <property type="project" value="UniProtKB-UniRule"/>
</dbReference>
<keyword evidence="4 9" id="KW-0997">Cell inner membrane</keyword>
<keyword evidence="2 9" id="KW-0813">Transport</keyword>
<evidence type="ECO:0000256" key="3">
    <source>
        <dbReference type="ARBA" id="ARBA00022475"/>
    </source>
</evidence>
<evidence type="ECO:0000313" key="11">
    <source>
        <dbReference type="EMBL" id="KFI20358.1"/>
    </source>
</evidence>
<dbReference type="HOGENOM" id="CLU_086356_2_2_6"/>
<dbReference type="EMBL" id="JPGN01000022">
    <property type="protein sequence ID" value="KFI20358.1"/>
    <property type="molecule type" value="Genomic_DNA"/>
</dbReference>
<dbReference type="InterPro" id="IPR007387">
    <property type="entry name" value="TRAP_DctQ"/>
</dbReference>
<comment type="subunit">
    <text evidence="9">The complex comprises the extracytoplasmic solute receptor protein and the two transmembrane proteins.</text>
</comment>
<keyword evidence="7 9" id="KW-0472">Membrane</keyword>
<keyword evidence="5 9" id="KW-0812">Transmembrane</keyword>
<organism evidence="11 12">
    <name type="scientific">Nitrosococcus oceani C-27</name>
    <dbReference type="NCBI Taxonomy" id="314279"/>
    <lineage>
        <taxon>Bacteria</taxon>
        <taxon>Pseudomonadati</taxon>
        <taxon>Pseudomonadota</taxon>
        <taxon>Gammaproteobacteria</taxon>
        <taxon>Chromatiales</taxon>
        <taxon>Chromatiaceae</taxon>
        <taxon>Nitrosococcus</taxon>
    </lineage>
</organism>
<evidence type="ECO:0000256" key="6">
    <source>
        <dbReference type="ARBA" id="ARBA00022989"/>
    </source>
</evidence>
<comment type="similarity">
    <text evidence="8 9">Belongs to the TRAP transporter small permease family.</text>
</comment>
<evidence type="ECO:0000259" key="10">
    <source>
        <dbReference type="Pfam" id="PF04290"/>
    </source>
</evidence>
<feature type="domain" description="Tripartite ATP-independent periplasmic transporters DctQ component" evidence="10">
    <location>
        <begin position="33"/>
        <end position="168"/>
    </location>
</feature>
<evidence type="ECO:0000256" key="1">
    <source>
        <dbReference type="ARBA" id="ARBA00004429"/>
    </source>
</evidence>
<evidence type="ECO:0000256" key="5">
    <source>
        <dbReference type="ARBA" id="ARBA00022692"/>
    </source>
</evidence>